<dbReference type="InterPro" id="IPR001867">
    <property type="entry name" value="OmpR/PhoB-type_DNA-bd"/>
</dbReference>
<dbReference type="PANTHER" id="PTHR48111:SF21">
    <property type="entry name" value="DNA-BINDING DUAL MASTER TRANSCRIPTIONAL REGULATOR RPAA"/>
    <property type="match status" value="1"/>
</dbReference>
<dbReference type="Pfam" id="PF00486">
    <property type="entry name" value="Trans_reg_C"/>
    <property type="match status" value="1"/>
</dbReference>
<evidence type="ECO:0000256" key="5">
    <source>
        <dbReference type="ARBA" id="ARBA00023125"/>
    </source>
</evidence>
<dbReference type="GO" id="GO:0000976">
    <property type="term" value="F:transcription cis-regulatory region binding"/>
    <property type="evidence" value="ECO:0007669"/>
    <property type="project" value="TreeGrafter"/>
</dbReference>
<feature type="domain" description="Response regulatory" evidence="10">
    <location>
        <begin position="4"/>
        <end position="118"/>
    </location>
</feature>
<keyword evidence="2 8" id="KW-0597">Phosphoprotein</keyword>
<proteinExistence type="predicted"/>
<evidence type="ECO:0000259" key="10">
    <source>
        <dbReference type="PROSITE" id="PS50110"/>
    </source>
</evidence>
<evidence type="ECO:0000256" key="8">
    <source>
        <dbReference type="PROSITE-ProRule" id="PRU00169"/>
    </source>
</evidence>
<comment type="caution">
    <text evidence="12">The sequence shown here is derived from an EMBL/GenBank/DDBJ whole genome shotgun (WGS) entry which is preliminary data.</text>
</comment>
<name>A0A7C8LEZ2_9FIRM</name>
<accession>A0A7C8LEZ2</accession>
<dbReference type="FunFam" id="3.40.50.2300:FF:000001">
    <property type="entry name" value="DNA-binding response regulator PhoB"/>
    <property type="match status" value="1"/>
</dbReference>
<evidence type="ECO:0000256" key="6">
    <source>
        <dbReference type="ARBA" id="ARBA00023163"/>
    </source>
</evidence>
<feature type="modified residue" description="4-aspartylphosphate" evidence="8">
    <location>
        <position position="54"/>
    </location>
</feature>
<keyword evidence="6" id="KW-0804">Transcription</keyword>
<reference evidence="12 13" key="1">
    <citation type="submission" date="2019-12" db="EMBL/GenBank/DDBJ databases">
        <title>Defluviitalea raffinosedens, isolated from a biogas fermenter, genome sequencing and characterization.</title>
        <authorList>
            <person name="Rettenmaier R."/>
            <person name="Schneider M."/>
            <person name="Neuhaus K."/>
            <person name="Liebl W."/>
            <person name="Zverlov V."/>
        </authorList>
    </citation>
    <scope>NUCLEOTIDE SEQUENCE [LARGE SCALE GENOMIC DNA]</scope>
    <source>
        <strain evidence="12 13">249c-K6</strain>
    </source>
</reference>
<dbReference type="PROSITE" id="PS51755">
    <property type="entry name" value="OMPR_PHOB"/>
    <property type="match status" value="1"/>
</dbReference>
<keyword evidence="4" id="KW-0805">Transcription regulation</keyword>
<keyword evidence="13" id="KW-1185">Reference proteome</keyword>
<dbReference type="Pfam" id="PF00072">
    <property type="entry name" value="Response_reg"/>
    <property type="match status" value="1"/>
</dbReference>
<evidence type="ECO:0000256" key="7">
    <source>
        <dbReference type="ARBA" id="ARBA00024867"/>
    </source>
</evidence>
<dbReference type="InterPro" id="IPR011006">
    <property type="entry name" value="CheY-like_superfamily"/>
</dbReference>
<organism evidence="12 13">
    <name type="scientific">Defluviitalea raffinosedens</name>
    <dbReference type="NCBI Taxonomy" id="1450156"/>
    <lineage>
        <taxon>Bacteria</taxon>
        <taxon>Bacillati</taxon>
        <taxon>Bacillota</taxon>
        <taxon>Clostridia</taxon>
        <taxon>Lachnospirales</taxon>
        <taxon>Defluviitaleaceae</taxon>
        <taxon>Defluviitalea</taxon>
    </lineage>
</organism>
<evidence type="ECO:0000256" key="2">
    <source>
        <dbReference type="ARBA" id="ARBA00022553"/>
    </source>
</evidence>
<dbReference type="CDD" id="cd17574">
    <property type="entry name" value="REC_OmpR"/>
    <property type="match status" value="1"/>
</dbReference>
<protein>
    <recommendedName>
        <fullName evidence="1">Stage 0 sporulation protein A homolog</fullName>
    </recommendedName>
</protein>
<dbReference type="PANTHER" id="PTHR48111">
    <property type="entry name" value="REGULATOR OF RPOS"/>
    <property type="match status" value="1"/>
</dbReference>
<dbReference type="SMART" id="SM00448">
    <property type="entry name" value="REC"/>
    <property type="match status" value="1"/>
</dbReference>
<evidence type="ECO:0000313" key="12">
    <source>
        <dbReference type="EMBL" id="KAE9637137.1"/>
    </source>
</evidence>
<feature type="DNA-binding region" description="OmpR/PhoB-type" evidence="9">
    <location>
        <begin position="125"/>
        <end position="219"/>
    </location>
</feature>
<dbReference type="InterPro" id="IPR039420">
    <property type="entry name" value="WalR-like"/>
</dbReference>
<feature type="domain" description="OmpR/PhoB-type" evidence="11">
    <location>
        <begin position="125"/>
        <end position="219"/>
    </location>
</feature>
<keyword evidence="5 9" id="KW-0238">DNA-binding</keyword>
<dbReference type="GO" id="GO:0000156">
    <property type="term" value="F:phosphorelay response regulator activity"/>
    <property type="evidence" value="ECO:0007669"/>
    <property type="project" value="TreeGrafter"/>
</dbReference>
<dbReference type="Proteomes" id="UP000483018">
    <property type="component" value="Unassembled WGS sequence"/>
</dbReference>
<dbReference type="SUPFAM" id="SSF52172">
    <property type="entry name" value="CheY-like"/>
    <property type="match status" value="1"/>
</dbReference>
<dbReference type="OrthoDB" id="9790442at2"/>
<dbReference type="GO" id="GO:0006355">
    <property type="term" value="P:regulation of DNA-templated transcription"/>
    <property type="evidence" value="ECO:0007669"/>
    <property type="project" value="InterPro"/>
</dbReference>
<dbReference type="GO" id="GO:0005829">
    <property type="term" value="C:cytosol"/>
    <property type="evidence" value="ECO:0007669"/>
    <property type="project" value="TreeGrafter"/>
</dbReference>
<dbReference type="InterPro" id="IPR001789">
    <property type="entry name" value="Sig_transdc_resp-reg_receiver"/>
</dbReference>
<evidence type="ECO:0000256" key="3">
    <source>
        <dbReference type="ARBA" id="ARBA00023012"/>
    </source>
</evidence>
<sequence length="226" mass="25893">MSNVVFVVEDDENIREVVEEYLKAAGFIVITAEDGKKAVEMMELHTEIDLYILDIMLPEISGLDILKRIRSNRQTPVIMLTALDDEYTQLISFDGQADDYITKPFSPKLLVKRVEALLRRIGKHSDILQIGSISINVDSYEAFENGSRVDLTLKELEILKTLMWHQGKVLSRQQLLNLVWGYDYFGDERIVDVHIKNIRKKFKSNIIITVKGVGYKIEKKAGEAYA</sequence>
<dbReference type="FunFam" id="1.10.10.10:FF:000018">
    <property type="entry name" value="DNA-binding response regulator ResD"/>
    <property type="match status" value="1"/>
</dbReference>
<dbReference type="GO" id="GO:0032993">
    <property type="term" value="C:protein-DNA complex"/>
    <property type="evidence" value="ECO:0007669"/>
    <property type="project" value="TreeGrafter"/>
</dbReference>
<dbReference type="AlphaFoldDB" id="A0A7C8LEZ2"/>
<evidence type="ECO:0000256" key="4">
    <source>
        <dbReference type="ARBA" id="ARBA00023015"/>
    </source>
</evidence>
<evidence type="ECO:0000256" key="1">
    <source>
        <dbReference type="ARBA" id="ARBA00018672"/>
    </source>
</evidence>
<dbReference type="CDD" id="cd00383">
    <property type="entry name" value="trans_reg_C"/>
    <property type="match status" value="1"/>
</dbReference>
<dbReference type="Gene3D" id="3.40.50.2300">
    <property type="match status" value="1"/>
</dbReference>
<dbReference type="InterPro" id="IPR036388">
    <property type="entry name" value="WH-like_DNA-bd_sf"/>
</dbReference>
<gene>
    <name evidence="12" type="ORF">GND95_01530</name>
</gene>
<dbReference type="Gene3D" id="1.10.10.10">
    <property type="entry name" value="Winged helix-like DNA-binding domain superfamily/Winged helix DNA-binding domain"/>
    <property type="match status" value="1"/>
</dbReference>
<keyword evidence="3" id="KW-0902">Two-component regulatory system</keyword>
<comment type="function">
    <text evidence="7">May play the central regulatory role in sporulation. It may be an element of the effector pathway responsible for the activation of sporulation genes in response to nutritional stress. Spo0A may act in concert with spo0H (a sigma factor) to control the expression of some genes that are critical to the sporulation process.</text>
</comment>
<dbReference type="RefSeq" id="WP_158739047.1">
    <property type="nucleotide sequence ID" value="NZ_JAFBEP010000017.1"/>
</dbReference>
<evidence type="ECO:0000313" key="13">
    <source>
        <dbReference type="Proteomes" id="UP000483018"/>
    </source>
</evidence>
<evidence type="ECO:0000259" key="11">
    <source>
        <dbReference type="PROSITE" id="PS51755"/>
    </source>
</evidence>
<dbReference type="SMART" id="SM00862">
    <property type="entry name" value="Trans_reg_C"/>
    <property type="match status" value="1"/>
</dbReference>
<dbReference type="EMBL" id="WSLF01000001">
    <property type="protein sequence ID" value="KAE9637137.1"/>
    <property type="molecule type" value="Genomic_DNA"/>
</dbReference>
<dbReference type="PROSITE" id="PS50110">
    <property type="entry name" value="RESPONSE_REGULATORY"/>
    <property type="match status" value="1"/>
</dbReference>
<evidence type="ECO:0000256" key="9">
    <source>
        <dbReference type="PROSITE-ProRule" id="PRU01091"/>
    </source>
</evidence>